<dbReference type="Pfam" id="PF12937">
    <property type="entry name" value="F-box-like"/>
    <property type="match status" value="1"/>
</dbReference>
<dbReference type="PANTHER" id="PTHR38926:SF5">
    <property type="entry name" value="F-BOX AND LEUCINE-RICH REPEAT PROTEIN 6"/>
    <property type="match status" value="1"/>
</dbReference>
<protein>
    <recommendedName>
        <fullName evidence="1">F-box domain-containing protein</fullName>
    </recommendedName>
</protein>
<reference evidence="3" key="2">
    <citation type="submission" date="2023-03" db="EMBL/GenBank/DDBJ databases">
        <authorList>
            <person name="Thuy-Boun P."/>
        </authorList>
    </citation>
    <scope>NUCLEOTIDE SEQUENCE</scope>
    <source>
        <strain evidence="3">F_SG_1</strain>
        <tissue evidence="3">Salivary glands</tissue>
    </source>
</reference>
<gene>
    <name evidence="2" type="ORF">V5799_009583</name>
    <name evidence="3" type="ORF">V5799_021849</name>
</gene>
<dbReference type="InterPro" id="IPR032675">
    <property type="entry name" value="LRR_dom_sf"/>
</dbReference>
<reference evidence="3 4" key="1">
    <citation type="journal article" date="2023" name="Arcadia Sci">
        <title>De novo assembly of a long-read Amblyomma americanum tick genome.</title>
        <authorList>
            <person name="Chou S."/>
            <person name="Poskanzer K.E."/>
            <person name="Rollins M."/>
            <person name="Thuy-Boun P.S."/>
        </authorList>
    </citation>
    <scope>NUCLEOTIDE SEQUENCE [LARGE SCALE GENOMIC DNA]</scope>
    <source>
        <strain evidence="3">F_SG_1</strain>
        <tissue evidence="3">Salivary glands</tissue>
    </source>
</reference>
<dbReference type="Gene3D" id="1.20.1280.50">
    <property type="match status" value="1"/>
</dbReference>
<feature type="domain" description="F-box" evidence="1">
    <location>
        <begin position="1"/>
        <end position="46"/>
    </location>
</feature>
<dbReference type="PANTHER" id="PTHR38926">
    <property type="entry name" value="F-BOX DOMAIN CONTAINING PROTEIN, EXPRESSED"/>
    <property type="match status" value="1"/>
</dbReference>
<evidence type="ECO:0000313" key="3">
    <source>
        <dbReference type="EMBL" id="KAK8788375.1"/>
    </source>
</evidence>
<proteinExistence type="predicted"/>
<dbReference type="PROSITE" id="PS50181">
    <property type="entry name" value="FBOX"/>
    <property type="match status" value="1"/>
</dbReference>
<sequence length="461" mass="51817">MHFEELPAEVVLKIFSYLSQACLVIVANVSKSWKKLAFDPYLWTDVRIDSRMQSAQDVRDVLDRATMIRKLDVSGGTVHLSVVASASKQFSRLSHLAIEGRALSHPSMPDILRNCPSLTGITLCGENTLLPNEIRVLENLSSLKALRAHPLHIQDEGIRQISASCPKLQRLMFNSDRISRKDTWDCLHCLRYLTRLYITEISTAGLLHASKSCPNLESLSIWIIHNKNDVTAAQALQGFVKLKVLTVSGECGSGWFDAAFKTPRWLEHLDVPGLTMKRHHFKEIVKSCRDTLRHIGMNGRALGPDSLGMLSECRNLESITVFALSGLNLLLSNFCHFPKLTRVQLSVTGSMTHVIRQLTQIVDILDTSRHGGTRLVLTVYCSSQASQNAMVREVSLFKDFLALNTCLSHQHIQDIEQQCWRIKDTKLFWLPLGGEVMRTIKTSFPATSKTLKNLSIAIREH</sequence>
<dbReference type="EMBL" id="JARKHS020004892">
    <property type="protein sequence ID" value="KAK8784051.1"/>
    <property type="molecule type" value="Genomic_DNA"/>
</dbReference>
<dbReference type="InterPro" id="IPR001810">
    <property type="entry name" value="F-box_dom"/>
</dbReference>
<dbReference type="EMBL" id="JARKHS020000876">
    <property type="protein sequence ID" value="KAK8788375.1"/>
    <property type="molecule type" value="Genomic_DNA"/>
</dbReference>
<evidence type="ECO:0000313" key="4">
    <source>
        <dbReference type="Proteomes" id="UP001321473"/>
    </source>
</evidence>
<dbReference type="Proteomes" id="UP001321473">
    <property type="component" value="Unassembled WGS sequence"/>
</dbReference>
<reference evidence="3" key="3">
    <citation type="submission" date="2024-02" db="EMBL/GenBank/DDBJ databases">
        <authorList>
            <person name="Mcdaniel E.A."/>
            <person name="Celebi F.M."/>
            <person name="Reiter T."/>
            <person name="Weiss E.C."/>
            <person name="Chou S."/>
        </authorList>
    </citation>
    <scope>NUCLEOTIDE SEQUENCE</scope>
    <source>
        <strain evidence="3">F_SG_1</strain>
        <tissue evidence="3">Salivary glands</tissue>
    </source>
</reference>
<name>A0AAQ4FNT3_AMBAM</name>
<dbReference type="Gene3D" id="3.80.10.10">
    <property type="entry name" value="Ribonuclease Inhibitor"/>
    <property type="match status" value="1"/>
</dbReference>
<dbReference type="AlphaFoldDB" id="A0AAQ4FNT3"/>
<keyword evidence="4" id="KW-1185">Reference proteome</keyword>
<evidence type="ECO:0000259" key="1">
    <source>
        <dbReference type="PROSITE" id="PS50181"/>
    </source>
</evidence>
<dbReference type="SUPFAM" id="SSF52047">
    <property type="entry name" value="RNI-like"/>
    <property type="match status" value="1"/>
</dbReference>
<comment type="caution">
    <text evidence="3">The sequence shown here is derived from an EMBL/GenBank/DDBJ whole genome shotgun (WGS) entry which is preliminary data.</text>
</comment>
<dbReference type="SMART" id="SM00256">
    <property type="entry name" value="FBOX"/>
    <property type="match status" value="1"/>
</dbReference>
<accession>A0AAQ4FNT3</accession>
<dbReference type="SUPFAM" id="SSF81383">
    <property type="entry name" value="F-box domain"/>
    <property type="match status" value="1"/>
</dbReference>
<dbReference type="InterPro" id="IPR036047">
    <property type="entry name" value="F-box-like_dom_sf"/>
</dbReference>
<evidence type="ECO:0000313" key="2">
    <source>
        <dbReference type="EMBL" id="KAK8784051.1"/>
    </source>
</evidence>
<organism evidence="3 4">
    <name type="scientific">Amblyomma americanum</name>
    <name type="common">Lone star tick</name>
    <dbReference type="NCBI Taxonomy" id="6943"/>
    <lineage>
        <taxon>Eukaryota</taxon>
        <taxon>Metazoa</taxon>
        <taxon>Ecdysozoa</taxon>
        <taxon>Arthropoda</taxon>
        <taxon>Chelicerata</taxon>
        <taxon>Arachnida</taxon>
        <taxon>Acari</taxon>
        <taxon>Parasitiformes</taxon>
        <taxon>Ixodida</taxon>
        <taxon>Ixodoidea</taxon>
        <taxon>Ixodidae</taxon>
        <taxon>Amblyomminae</taxon>
        <taxon>Amblyomma</taxon>
    </lineage>
</organism>